<dbReference type="InterPro" id="IPR003593">
    <property type="entry name" value="AAA+_ATPase"/>
</dbReference>
<dbReference type="InterPro" id="IPR027417">
    <property type="entry name" value="P-loop_NTPase"/>
</dbReference>
<dbReference type="AlphaFoldDB" id="A0A167M844"/>
<keyword evidence="1" id="KW-0547">Nucleotide-binding</keyword>
<name>A0A167M844_CALVF</name>
<dbReference type="GO" id="GO:1990275">
    <property type="term" value="F:preribosome binding"/>
    <property type="evidence" value="ECO:0007669"/>
    <property type="project" value="TreeGrafter"/>
</dbReference>
<evidence type="ECO:0000256" key="2">
    <source>
        <dbReference type="SAM" id="MobiDB-lite"/>
    </source>
</evidence>
<protein>
    <submittedName>
        <fullName evidence="4">p-loop containing nucleoside triphosphate hydrolase protein</fullName>
    </submittedName>
</protein>
<evidence type="ECO:0000256" key="1">
    <source>
        <dbReference type="RuleBase" id="RU003651"/>
    </source>
</evidence>
<dbReference type="InterPro" id="IPR003959">
    <property type="entry name" value="ATPase_AAA_core"/>
</dbReference>
<comment type="similarity">
    <text evidence="1">Belongs to the AAA ATPase family.</text>
</comment>
<gene>
    <name evidence="4" type="ORF">CALVIDRAFT_481470</name>
</gene>
<dbReference type="STRING" id="1330018.A0A167M844"/>
<dbReference type="CDD" id="cd19481">
    <property type="entry name" value="RecA-like_protease"/>
    <property type="match status" value="1"/>
</dbReference>
<dbReference type="OrthoDB" id="2115716at2759"/>
<sequence>MRIRTFHFVFDGVDDSAGRELVKEVYDWSAALKDEIWMFTQGHWQKDAALFKAIEQAEWDDIVLDESLIRRLKANTDTFFASKQIYQNLNVAWKRGILLLGPPGNGKTQTIQVLLKDAIAKNVRCLYVKSFDAQRGAEHGIRMIFQFARMQAPCIIVLEDLDAMVKDDIRSFFLNELDGLERNEGILTIATTNHPERIDDSILRRPSRFDQKYNFNLPTLELRQRYILKWLGKIQAAGEFDFGDKSINELGNDIADKTEEWSFAFLKELFLSFLLRSASDLSLADYESEQDSKKTSAEILLEQVAILGEQVSRGGLPIGSDPPPPSGPRGVMFSRGGGARIMPQMSMSATPMFVVPQQST</sequence>
<dbReference type="SUPFAM" id="SSF52540">
    <property type="entry name" value="P-loop containing nucleoside triphosphate hydrolases"/>
    <property type="match status" value="1"/>
</dbReference>
<feature type="region of interest" description="Disordered" evidence="2">
    <location>
        <begin position="313"/>
        <end position="337"/>
    </location>
</feature>
<feature type="domain" description="AAA+ ATPase" evidence="3">
    <location>
        <begin position="93"/>
        <end position="219"/>
    </location>
</feature>
<dbReference type="PROSITE" id="PS00674">
    <property type="entry name" value="AAA"/>
    <property type="match status" value="1"/>
</dbReference>
<dbReference type="GO" id="GO:0016887">
    <property type="term" value="F:ATP hydrolysis activity"/>
    <property type="evidence" value="ECO:0007669"/>
    <property type="project" value="InterPro"/>
</dbReference>
<evidence type="ECO:0000259" key="3">
    <source>
        <dbReference type="SMART" id="SM00382"/>
    </source>
</evidence>
<dbReference type="GO" id="GO:0005634">
    <property type="term" value="C:nucleus"/>
    <property type="evidence" value="ECO:0007669"/>
    <property type="project" value="TreeGrafter"/>
</dbReference>
<dbReference type="Gene3D" id="3.40.50.300">
    <property type="entry name" value="P-loop containing nucleotide triphosphate hydrolases"/>
    <property type="match status" value="1"/>
</dbReference>
<dbReference type="Proteomes" id="UP000076738">
    <property type="component" value="Unassembled WGS sequence"/>
</dbReference>
<accession>A0A167M844</accession>
<reference evidence="4 5" key="1">
    <citation type="journal article" date="2016" name="Mol. Biol. Evol.">
        <title>Comparative Genomics of Early-Diverging Mushroom-Forming Fungi Provides Insights into the Origins of Lignocellulose Decay Capabilities.</title>
        <authorList>
            <person name="Nagy L.G."/>
            <person name="Riley R."/>
            <person name="Tritt A."/>
            <person name="Adam C."/>
            <person name="Daum C."/>
            <person name="Floudas D."/>
            <person name="Sun H."/>
            <person name="Yadav J.S."/>
            <person name="Pangilinan J."/>
            <person name="Larsson K.H."/>
            <person name="Matsuura K."/>
            <person name="Barry K."/>
            <person name="Labutti K."/>
            <person name="Kuo R."/>
            <person name="Ohm R.A."/>
            <person name="Bhattacharya S.S."/>
            <person name="Shirouzu T."/>
            <person name="Yoshinaga Y."/>
            <person name="Martin F.M."/>
            <person name="Grigoriev I.V."/>
            <person name="Hibbett D.S."/>
        </authorList>
    </citation>
    <scope>NUCLEOTIDE SEQUENCE [LARGE SCALE GENOMIC DNA]</scope>
    <source>
        <strain evidence="4 5">TUFC12733</strain>
    </source>
</reference>
<dbReference type="Pfam" id="PF00004">
    <property type="entry name" value="AAA"/>
    <property type="match status" value="1"/>
</dbReference>
<keyword evidence="5" id="KW-1185">Reference proteome</keyword>
<dbReference type="GO" id="GO:0003723">
    <property type="term" value="F:RNA binding"/>
    <property type="evidence" value="ECO:0007669"/>
    <property type="project" value="TreeGrafter"/>
</dbReference>
<keyword evidence="4" id="KW-0378">Hydrolase</keyword>
<keyword evidence="1" id="KW-0067">ATP-binding</keyword>
<proteinExistence type="inferred from homology"/>
<evidence type="ECO:0000313" key="4">
    <source>
        <dbReference type="EMBL" id="KZO96432.1"/>
    </source>
</evidence>
<dbReference type="PANTHER" id="PTHR23077">
    <property type="entry name" value="AAA-FAMILY ATPASE"/>
    <property type="match status" value="1"/>
</dbReference>
<dbReference type="InterPro" id="IPR050168">
    <property type="entry name" value="AAA_ATPase_domain"/>
</dbReference>
<dbReference type="GO" id="GO:0005524">
    <property type="term" value="F:ATP binding"/>
    <property type="evidence" value="ECO:0007669"/>
    <property type="project" value="UniProtKB-KW"/>
</dbReference>
<dbReference type="InterPro" id="IPR003960">
    <property type="entry name" value="ATPase_AAA_CS"/>
</dbReference>
<dbReference type="GO" id="GO:0042254">
    <property type="term" value="P:ribosome biogenesis"/>
    <property type="evidence" value="ECO:0007669"/>
    <property type="project" value="TreeGrafter"/>
</dbReference>
<dbReference type="EMBL" id="KV417284">
    <property type="protein sequence ID" value="KZO96432.1"/>
    <property type="molecule type" value="Genomic_DNA"/>
</dbReference>
<dbReference type="PANTHER" id="PTHR23077:SF132">
    <property type="entry name" value="ATP-DEPENDENT ZN PROTEASE"/>
    <property type="match status" value="1"/>
</dbReference>
<dbReference type="SMART" id="SM00382">
    <property type="entry name" value="AAA"/>
    <property type="match status" value="1"/>
</dbReference>
<organism evidence="4 5">
    <name type="scientific">Calocera viscosa (strain TUFC12733)</name>
    <dbReference type="NCBI Taxonomy" id="1330018"/>
    <lineage>
        <taxon>Eukaryota</taxon>
        <taxon>Fungi</taxon>
        <taxon>Dikarya</taxon>
        <taxon>Basidiomycota</taxon>
        <taxon>Agaricomycotina</taxon>
        <taxon>Dacrymycetes</taxon>
        <taxon>Dacrymycetales</taxon>
        <taxon>Dacrymycetaceae</taxon>
        <taxon>Calocera</taxon>
    </lineage>
</organism>
<evidence type="ECO:0000313" key="5">
    <source>
        <dbReference type="Proteomes" id="UP000076738"/>
    </source>
</evidence>